<gene>
    <name evidence="10" type="ORF">SAMN05192586_10365</name>
</gene>
<dbReference type="SUPFAM" id="SSF144091">
    <property type="entry name" value="Rhomboid-like"/>
    <property type="match status" value="1"/>
</dbReference>
<protein>
    <submittedName>
        <fullName evidence="10">Membrane associated serine protease, rhomboid family</fullName>
    </submittedName>
</protein>
<sequence>MRRRPGSVPAFWRKVLEVDGAAGYARARDRLLVLEACRIPCRTATVGGALHVYVPPLLEQRARQELAEFVREQQPRPPETPWRACPHAYLSVLALLPLVLWHGWRVGWWPAPGLLPPPETWAAAGMLDAVRVRVFGEWYRAVTALTLHAGLTHLCGNVVFGALFLTLLARCTGAGAAVLLALLGGAAGNALTVPLRPGAFTSLGFSTALFAAIGGLAGAMARREGHWRKAMLPVAAGAALLAMLGTEGENTDYLAHVAGLACGLLLGLLVGGDARWHTAAWRQLAGFVLALALPAAAWVWAFAAAGR</sequence>
<keyword evidence="11" id="KW-1185">Reference proteome</keyword>
<evidence type="ECO:0000256" key="1">
    <source>
        <dbReference type="ARBA" id="ARBA00004141"/>
    </source>
</evidence>
<dbReference type="GO" id="GO:0004252">
    <property type="term" value="F:serine-type endopeptidase activity"/>
    <property type="evidence" value="ECO:0007669"/>
    <property type="project" value="InterPro"/>
</dbReference>
<dbReference type="GO" id="GO:0016020">
    <property type="term" value="C:membrane"/>
    <property type="evidence" value="ECO:0007669"/>
    <property type="project" value="UniProtKB-SubCell"/>
</dbReference>
<keyword evidence="6 8" id="KW-1133">Transmembrane helix</keyword>
<dbReference type="InterPro" id="IPR002610">
    <property type="entry name" value="Peptidase_S54_rhomboid-like"/>
</dbReference>
<keyword evidence="2 10" id="KW-0645">Protease</keyword>
<organism evidence="10 11">
    <name type="scientific">Desulfovibrio legallii</name>
    <dbReference type="NCBI Taxonomy" id="571438"/>
    <lineage>
        <taxon>Bacteria</taxon>
        <taxon>Pseudomonadati</taxon>
        <taxon>Thermodesulfobacteriota</taxon>
        <taxon>Desulfovibrionia</taxon>
        <taxon>Desulfovibrionales</taxon>
        <taxon>Desulfovibrionaceae</taxon>
        <taxon>Desulfovibrio</taxon>
    </lineage>
</organism>
<evidence type="ECO:0000259" key="9">
    <source>
        <dbReference type="Pfam" id="PF01694"/>
    </source>
</evidence>
<dbReference type="Gene3D" id="1.20.1540.10">
    <property type="entry name" value="Rhomboid-like"/>
    <property type="match status" value="1"/>
</dbReference>
<evidence type="ECO:0000256" key="7">
    <source>
        <dbReference type="ARBA" id="ARBA00023136"/>
    </source>
</evidence>
<dbReference type="PANTHER" id="PTHR22936">
    <property type="entry name" value="RHOMBOID-RELATED"/>
    <property type="match status" value="1"/>
</dbReference>
<dbReference type="InterPro" id="IPR035952">
    <property type="entry name" value="Rhomboid-like_sf"/>
</dbReference>
<dbReference type="GO" id="GO:0006508">
    <property type="term" value="P:proteolysis"/>
    <property type="evidence" value="ECO:0007669"/>
    <property type="project" value="UniProtKB-KW"/>
</dbReference>
<evidence type="ECO:0000256" key="6">
    <source>
        <dbReference type="ARBA" id="ARBA00022989"/>
    </source>
</evidence>
<accession>A0A1G7JM05</accession>
<dbReference type="Pfam" id="PF01694">
    <property type="entry name" value="Rhomboid"/>
    <property type="match status" value="1"/>
</dbReference>
<evidence type="ECO:0000256" key="8">
    <source>
        <dbReference type="SAM" id="Phobius"/>
    </source>
</evidence>
<dbReference type="EMBL" id="FNBX01000003">
    <property type="protein sequence ID" value="SDF25992.1"/>
    <property type="molecule type" value="Genomic_DNA"/>
</dbReference>
<evidence type="ECO:0000313" key="11">
    <source>
        <dbReference type="Proteomes" id="UP000199355"/>
    </source>
</evidence>
<dbReference type="Proteomes" id="UP000199355">
    <property type="component" value="Unassembled WGS sequence"/>
</dbReference>
<reference evidence="11" key="1">
    <citation type="submission" date="2016-10" db="EMBL/GenBank/DDBJ databases">
        <authorList>
            <person name="Varghese N."/>
            <person name="Submissions S."/>
        </authorList>
    </citation>
    <scope>NUCLEOTIDE SEQUENCE [LARGE SCALE GENOMIC DNA]</scope>
    <source>
        <strain evidence="11">KHC7</strain>
    </source>
</reference>
<name>A0A1G7JM05_9BACT</name>
<feature type="transmembrane region" description="Helical" evidence="8">
    <location>
        <begin position="138"/>
        <end position="160"/>
    </location>
</feature>
<evidence type="ECO:0000313" key="10">
    <source>
        <dbReference type="EMBL" id="SDF25992.1"/>
    </source>
</evidence>
<comment type="subcellular location">
    <subcellularLocation>
        <location evidence="1">Membrane</location>
        <topology evidence="1">Multi-pass membrane protein</topology>
    </subcellularLocation>
</comment>
<feature type="transmembrane region" description="Helical" evidence="8">
    <location>
        <begin position="284"/>
        <end position="305"/>
    </location>
</feature>
<feature type="domain" description="Peptidase S54 rhomboid" evidence="9">
    <location>
        <begin position="136"/>
        <end position="270"/>
    </location>
</feature>
<dbReference type="InterPro" id="IPR022764">
    <property type="entry name" value="Peptidase_S54_rhomboid_dom"/>
</dbReference>
<evidence type="ECO:0000256" key="4">
    <source>
        <dbReference type="ARBA" id="ARBA00022801"/>
    </source>
</evidence>
<evidence type="ECO:0000256" key="3">
    <source>
        <dbReference type="ARBA" id="ARBA00022692"/>
    </source>
</evidence>
<proteinExistence type="predicted"/>
<dbReference type="PANTHER" id="PTHR22936:SF69">
    <property type="entry name" value="RHOMBOID-LIKE PROTEIN"/>
    <property type="match status" value="1"/>
</dbReference>
<keyword evidence="4" id="KW-0378">Hydrolase</keyword>
<evidence type="ECO:0000256" key="2">
    <source>
        <dbReference type="ARBA" id="ARBA00022670"/>
    </source>
</evidence>
<keyword evidence="3 8" id="KW-0812">Transmembrane</keyword>
<keyword evidence="7 8" id="KW-0472">Membrane</keyword>
<feature type="transmembrane region" description="Helical" evidence="8">
    <location>
        <begin position="253"/>
        <end position="272"/>
    </location>
</feature>
<keyword evidence="5" id="KW-0720">Serine protease</keyword>
<evidence type="ECO:0000256" key="5">
    <source>
        <dbReference type="ARBA" id="ARBA00022825"/>
    </source>
</evidence>
<dbReference type="AlphaFoldDB" id="A0A1G7JM05"/>
<feature type="transmembrane region" description="Helical" evidence="8">
    <location>
        <begin position="167"/>
        <end position="187"/>
    </location>
</feature>
<feature type="transmembrane region" description="Helical" evidence="8">
    <location>
        <begin position="199"/>
        <end position="218"/>
    </location>
</feature>
<dbReference type="STRING" id="571438.SAMN05192586_10365"/>